<evidence type="ECO:0000256" key="2">
    <source>
        <dbReference type="ARBA" id="ARBA00022777"/>
    </source>
</evidence>
<evidence type="ECO:0000259" key="7">
    <source>
        <dbReference type="PROSITE" id="PS50887"/>
    </source>
</evidence>
<feature type="domain" description="PAC" evidence="5">
    <location>
        <begin position="611"/>
        <end position="664"/>
    </location>
</feature>
<dbReference type="Gene3D" id="3.40.50.2300">
    <property type="match status" value="1"/>
</dbReference>
<dbReference type="InterPro" id="IPR013656">
    <property type="entry name" value="PAS_4"/>
</dbReference>
<dbReference type="PANTHER" id="PTHR44757:SF2">
    <property type="entry name" value="BIOFILM ARCHITECTURE MAINTENANCE PROTEIN MBAA"/>
    <property type="match status" value="1"/>
</dbReference>
<gene>
    <name evidence="8" type="ORF">EDC57_1929</name>
</gene>
<evidence type="ECO:0000313" key="8">
    <source>
        <dbReference type="EMBL" id="ROR32718.1"/>
    </source>
</evidence>
<dbReference type="EMBL" id="RJVI01000002">
    <property type="protein sequence ID" value="ROR32718.1"/>
    <property type="molecule type" value="Genomic_DNA"/>
</dbReference>
<dbReference type="SUPFAM" id="SSF55785">
    <property type="entry name" value="PYP-like sensor domain (PAS domain)"/>
    <property type="match status" value="2"/>
</dbReference>
<dbReference type="Pfam" id="PF00072">
    <property type="entry name" value="Response_reg"/>
    <property type="match status" value="1"/>
</dbReference>
<dbReference type="PROSITE" id="PS50887">
    <property type="entry name" value="GGDEF"/>
    <property type="match status" value="1"/>
</dbReference>
<dbReference type="SMART" id="SM00086">
    <property type="entry name" value="PAC"/>
    <property type="match status" value="2"/>
</dbReference>
<feature type="domain" description="EAL" evidence="6">
    <location>
        <begin position="838"/>
        <end position="1091"/>
    </location>
</feature>
<dbReference type="InterPro" id="IPR000160">
    <property type="entry name" value="GGDEF_dom"/>
</dbReference>
<evidence type="ECO:0000256" key="1">
    <source>
        <dbReference type="ARBA" id="ARBA00022679"/>
    </source>
</evidence>
<accession>A0A3N1Y2H8</accession>
<dbReference type="Pfam" id="PF00563">
    <property type="entry name" value="EAL"/>
    <property type="match status" value="1"/>
</dbReference>
<dbReference type="InterPro" id="IPR035919">
    <property type="entry name" value="EAL_sf"/>
</dbReference>
<evidence type="ECO:0000259" key="4">
    <source>
        <dbReference type="PROSITE" id="PS50110"/>
    </source>
</evidence>
<dbReference type="InterPro" id="IPR013655">
    <property type="entry name" value="PAS_fold_3"/>
</dbReference>
<dbReference type="PANTHER" id="PTHR44757">
    <property type="entry name" value="DIGUANYLATE CYCLASE DGCP"/>
    <property type="match status" value="1"/>
</dbReference>
<protein>
    <submittedName>
        <fullName evidence="8">PAS domain S-box-containing protein/diguanylate cyclase (GGDEF)-like protein</fullName>
    </submittedName>
</protein>
<dbReference type="Pfam" id="PF13185">
    <property type="entry name" value="GAF_2"/>
    <property type="match status" value="1"/>
</dbReference>
<dbReference type="SUPFAM" id="SSF141868">
    <property type="entry name" value="EAL domain-like"/>
    <property type="match status" value="1"/>
</dbReference>
<dbReference type="InterPro" id="IPR000700">
    <property type="entry name" value="PAS-assoc_C"/>
</dbReference>
<proteinExistence type="predicted"/>
<comment type="caution">
    <text evidence="8">The sequence shown here is derived from an EMBL/GenBank/DDBJ whole genome shotgun (WGS) entry which is preliminary data.</text>
</comment>
<dbReference type="CDD" id="cd01948">
    <property type="entry name" value="EAL"/>
    <property type="match status" value="1"/>
</dbReference>
<dbReference type="PROSITE" id="PS50110">
    <property type="entry name" value="RESPONSE_REGULATORY"/>
    <property type="match status" value="1"/>
</dbReference>
<name>A0A3N1Y2H8_9GAMM</name>
<dbReference type="InterPro" id="IPR043128">
    <property type="entry name" value="Rev_trsase/Diguanyl_cyclase"/>
</dbReference>
<dbReference type="GO" id="GO:0000160">
    <property type="term" value="P:phosphorelay signal transduction system"/>
    <property type="evidence" value="ECO:0007669"/>
    <property type="project" value="InterPro"/>
</dbReference>
<keyword evidence="1" id="KW-0808">Transferase</keyword>
<dbReference type="OrthoDB" id="7053140at2"/>
<evidence type="ECO:0000313" key="9">
    <source>
        <dbReference type="Proteomes" id="UP000276634"/>
    </source>
</evidence>
<evidence type="ECO:0000259" key="5">
    <source>
        <dbReference type="PROSITE" id="PS50113"/>
    </source>
</evidence>
<dbReference type="PROSITE" id="PS50113">
    <property type="entry name" value="PAC"/>
    <property type="match status" value="1"/>
</dbReference>
<dbReference type="Pfam" id="PF08448">
    <property type="entry name" value="PAS_4"/>
    <property type="match status" value="1"/>
</dbReference>
<dbReference type="Pfam" id="PF08447">
    <property type="entry name" value="PAS_3"/>
    <property type="match status" value="1"/>
</dbReference>
<dbReference type="InterPro" id="IPR001610">
    <property type="entry name" value="PAC"/>
</dbReference>
<dbReference type="InterPro" id="IPR000014">
    <property type="entry name" value="PAS"/>
</dbReference>
<dbReference type="SUPFAM" id="SSF55073">
    <property type="entry name" value="Nucleotide cyclase"/>
    <property type="match status" value="1"/>
</dbReference>
<dbReference type="InterPro" id="IPR001633">
    <property type="entry name" value="EAL_dom"/>
</dbReference>
<evidence type="ECO:0000256" key="3">
    <source>
        <dbReference type="PROSITE-ProRule" id="PRU00169"/>
    </source>
</evidence>
<dbReference type="InterPro" id="IPR011006">
    <property type="entry name" value="CheY-like_superfamily"/>
</dbReference>
<dbReference type="SMART" id="SM00448">
    <property type="entry name" value="REC"/>
    <property type="match status" value="1"/>
</dbReference>
<dbReference type="InterPro" id="IPR029016">
    <property type="entry name" value="GAF-like_dom_sf"/>
</dbReference>
<dbReference type="Gene3D" id="3.20.20.450">
    <property type="entry name" value="EAL domain"/>
    <property type="match status" value="1"/>
</dbReference>
<dbReference type="RefSeq" id="WP_123401623.1">
    <property type="nucleotide sequence ID" value="NZ_RJVI01000002.1"/>
</dbReference>
<dbReference type="Pfam" id="PF00990">
    <property type="entry name" value="GGDEF"/>
    <property type="match status" value="1"/>
</dbReference>
<dbReference type="Gene3D" id="3.30.450.40">
    <property type="match status" value="1"/>
</dbReference>
<dbReference type="NCBIfam" id="TIGR00229">
    <property type="entry name" value="sensory_box"/>
    <property type="match status" value="1"/>
</dbReference>
<dbReference type="Proteomes" id="UP000276634">
    <property type="component" value="Unassembled WGS sequence"/>
</dbReference>
<dbReference type="PROSITE" id="PS50883">
    <property type="entry name" value="EAL"/>
    <property type="match status" value="1"/>
</dbReference>
<dbReference type="SUPFAM" id="SSF52172">
    <property type="entry name" value="CheY-like"/>
    <property type="match status" value="1"/>
</dbReference>
<dbReference type="AlphaFoldDB" id="A0A3N1Y2H8"/>
<feature type="domain" description="Response regulatory" evidence="4">
    <location>
        <begin position="1102"/>
        <end position="1217"/>
    </location>
</feature>
<feature type="modified residue" description="4-aspartylphosphate" evidence="3">
    <location>
        <position position="1151"/>
    </location>
</feature>
<dbReference type="InterPro" id="IPR052155">
    <property type="entry name" value="Biofilm_reg_signaling"/>
</dbReference>
<keyword evidence="3" id="KW-0597">Phosphoprotein</keyword>
<keyword evidence="9" id="KW-1185">Reference proteome</keyword>
<dbReference type="Gene3D" id="3.30.450.20">
    <property type="entry name" value="PAS domain"/>
    <property type="match status" value="2"/>
</dbReference>
<reference evidence="8 9" key="1">
    <citation type="submission" date="2018-11" db="EMBL/GenBank/DDBJ databases">
        <title>Genomic Encyclopedia of Type Strains, Phase IV (KMG-IV): sequencing the most valuable type-strain genomes for metagenomic binning, comparative biology and taxonomic classification.</title>
        <authorList>
            <person name="Goeker M."/>
        </authorList>
    </citation>
    <scope>NUCLEOTIDE SEQUENCE [LARGE SCALE GENOMIC DNA]</scope>
    <source>
        <strain evidence="8 9">DSM 100275</strain>
    </source>
</reference>
<dbReference type="InterPro" id="IPR035965">
    <property type="entry name" value="PAS-like_dom_sf"/>
</dbReference>
<dbReference type="NCBIfam" id="TIGR00254">
    <property type="entry name" value="GGDEF"/>
    <property type="match status" value="1"/>
</dbReference>
<dbReference type="InterPro" id="IPR001789">
    <property type="entry name" value="Sig_transdc_resp-reg_receiver"/>
</dbReference>
<dbReference type="SMART" id="SM00052">
    <property type="entry name" value="EAL"/>
    <property type="match status" value="1"/>
</dbReference>
<organism evidence="8 9">
    <name type="scientific">Inmirania thermothiophila</name>
    <dbReference type="NCBI Taxonomy" id="1750597"/>
    <lineage>
        <taxon>Bacteria</taxon>
        <taxon>Pseudomonadati</taxon>
        <taxon>Pseudomonadota</taxon>
        <taxon>Gammaproteobacteria</taxon>
        <taxon>Chromatiales</taxon>
        <taxon>Ectothiorhodospiraceae</taxon>
        <taxon>Inmirania</taxon>
    </lineage>
</organism>
<dbReference type="Gene3D" id="3.30.70.270">
    <property type="match status" value="1"/>
</dbReference>
<evidence type="ECO:0000259" key="6">
    <source>
        <dbReference type="PROSITE" id="PS50883"/>
    </source>
</evidence>
<dbReference type="GO" id="GO:0016301">
    <property type="term" value="F:kinase activity"/>
    <property type="evidence" value="ECO:0007669"/>
    <property type="project" value="UniProtKB-KW"/>
</dbReference>
<feature type="domain" description="GGDEF" evidence="7">
    <location>
        <begin position="696"/>
        <end position="829"/>
    </location>
</feature>
<dbReference type="InterPro" id="IPR003018">
    <property type="entry name" value="GAF"/>
</dbReference>
<dbReference type="InterPro" id="IPR029787">
    <property type="entry name" value="Nucleotide_cyclase"/>
</dbReference>
<keyword evidence="2" id="KW-0418">Kinase</keyword>
<dbReference type="CDD" id="cd01949">
    <property type="entry name" value="GGDEF"/>
    <property type="match status" value="1"/>
</dbReference>
<dbReference type="CDD" id="cd00130">
    <property type="entry name" value="PAS"/>
    <property type="match status" value="2"/>
</dbReference>
<dbReference type="SUPFAM" id="SSF55781">
    <property type="entry name" value="GAF domain-like"/>
    <property type="match status" value="1"/>
</dbReference>
<dbReference type="SMART" id="SM00267">
    <property type="entry name" value="GGDEF"/>
    <property type="match status" value="1"/>
</dbReference>
<sequence>MGVGRGWRGFVRVAAVGLAVTLAAASAIHGRERLRAREAAVAAQQAAARGLAGRLEEALAGSGEGLLLLVRVLAEREAGEERFRALARLLLSGNPRLAALAWHRPGQGVLLAGADAAAGAALEEAAPALSGAAEPRLVRMGMDGRGIFGLPVGGGRGHLEAMLDLTLPAVPGLAVRWAGEAGPPGWRPVLRTRLSLAGAGVPVQVFAAPPQVAVPWLPAGVALGGGLVLTTAAVSLAGWSARRRRSLQAGLAAVGAAEGEGGTGSWRVQGGRIELSPGALRILGPAAPGEGAPPLARVHGEDRERVARARAGGGAFASEYRVIGPDGEVRHVRERAVPVPDGMAGVLVDVTEERVREARLARLNRSLGLLTACNEALLRSRDEPALARDVCAELVGVGAYALAWVAVRRDDAPGLVLLAAAGEEEALDLGLLGAEGEDLPWRAAMRGEAVFVEDLGAVAGPWAEGARRAGLRFAAFLPLAEDGTVTGVLGVLGLHGREAGTPGQEERDLLRRLAADVAYGIQGHRLRAAHEAARGHLELMGHAMGSIGDGVLIAAADDPALPVVYVNPAFERFAGREAAAAVGRPAAELYETLGGDERARAALRRAVAAGEPCEVVVRLRRDDGARWARVRVAPMRDAAGRVSHHVAVVSDLTDLVRYQEALERRALTDELTGLPNRAALEDRLVHALDRAARTGTGVAVVYVDLERFREVNELHGHAAGDALLQAVARGLRAAVRSGDTVARFGGDHFVVVLEGIAAPDDAVALVGRIEAVFARTFEVGGEPVRLGVRMGVALFPGHGGDAEALLRAADAAMHEAGGAGGERVVFYRGELTERLQRRRALERALAAVIEADALELHYQPRVELATGRVVAAEALVRWPRAGHGLVPPAEFVPLAEACGLIGDLGRWVLRRACSDAAAWRAEGYDVRVGVNVSAHQLDDPDLVAGVRAVLAETGLPPQALELELTETAVAEDPARARAVIGALAELGVAVAIDDFGIGHSNLALVRELPIRVLKADRTFVASVVEAPRDAAVMRTVIALGRSLGLRVVAEGAEREAQVRWLWRAGCDEVQGFYFARPMPLGRLRGYLAAGVRWDPGGEGQGGVLVVDDEAGVRRALARALAPLGVSVHEAGDAAEALAILAAEQVAVVVSDQDLPGMSGVDLLARVRGLYPGTYRILLSARADRETLADAVNRAGVHRVFDKPWEEAALLAAVREGIAWGRTGRRRGGV</sequence>